<comment type="subcellular location">
    <subcellularLocation>
        <location evidence="1">Cell membrane</location>
        <topology evidence="1">Multi-pass membrane protein</topology>
    </subcellularLocation>
</comment>
<dbReference type="AlphaFoldDB" id="A0A7G5BSB1"/>
<feature type="transmembrane region" description="Helical" evidence="6">
    <location>
        <begin position="648"/>
        <end position="669"/>
    </location>
</feature>
<feature type="domain" description="ABC3 transporter permease C-terminal" evidence="7">
    <location>
        <begin position="261"/>
        <end position="377"/>
    </location>
</feature>
<protein>
    <submittedName>
        <fullName evidence="8">FtsX-like permease family protein</fullName>
    </submittedName>
</protein>
<name>A0A7G5BSB1_9BACL</name>
<dbReference type="RefSeq" id="WP_182301177.1">
    <property type="nucleotide sequence ID" value="NZ_CP041969.1"/>
</dbReference>
<feature type="transmembrane region" description="Helical" evidence="6">
    <location>
        <begin position="254"/>
        <end position="274"/>
    </location>
</feature>
<dbReference type="PANTHER" id="PTHR30287:SF2">
    <property type="entry name" value="BLL1001 PROTEIN"/>
    <property type="match status" value="1"/>
</dbReference>
<reference evidence="8 9" key="1">
    <citation type="submission" date="2019-07" db="EMBL/GenBank/DDBJ databases">
        <authorList>
            <person name="Kim J.K."/>
            <person name="Cheong H.-M."/>
            <person name="Choi Y."/>
            <person name="Hwang K.J."/>
            <person name="Lee S."/>
            <person name="Choi C."/>
        </authorList>
    </citation>
    <scope>NUCLEOTIDE SEQUENCE [LARGE SCALE GENOMIC DNA]</scope>
    <source>
        <strain evidence="8 9">KS 22</strain>
    </source>
</reference>
<gene>
    <name evidence="8" type="ORF">FPL14_00450</name>
</gene>
<evidence type="ECO:0000256" key="6">
    <source>
        <dbReference type="SAM" id="Phobius"/>
    </source>
</evidence>
<evidence type="ECO:0000313" key="8">
    <source>
        <dbReference type="EMBL" id="QMV39845.1"/>
    </source>
</evidence>
<feature type="domain" description="ABC3 transporter permease C-terminal" evidence="7">
    <location>
        <begin position="652"/>
        <end position="769"/>
    </location>
</feature>
<keyword evidence="3 6" id="KW-0812">Transmembrane</keyword>
<feature type="transmembrane region" description="Helical" evidence="6">
    <location>
        <begin position="747"/>
        <end position="768"/>
    </location>
</feature>
<evidence type="ECO:0000259" key="7">
    <source>
        <dbReference type="Pfam" id="PF02687"/>
    </source>
</evidence>
<dbReference type="InterPro" id="IPR003838">
    <property type="entry name" value="ABC3_permease_C"/>
</dbReference>
<evidence type="ECO:0000256" key="3">
    <source>
        <dbReference type="ARBA" id="ARBA00022692"/>
    </source>
</evidence>
<dbReference type="GO" id="GO:0005886">
    <property type="term" value="C:plasma membrane"/>
    <property type="evidence" value="ECO:0007669"/>
    <property type="project" value="UniProtKB-SubCell"/>
</dbReference>
<dbReference type="KEGG" id="cchl:FPL14_00450"/>
<organism evidence="8 9">
    <name type="scientific">Cohnella cholangitidis</name>
    <dbReference type="NCBI Taxonomy" id="2598458"/>
    <lineage>
        <taxon>Bacteria</taxon>
        <taxon>Bacillati</taxon>
        <taxon>Bacillota</taxon>
        <taxon>Bacilli</taxon>
        <taxon>Bacillales</taxon>
        <taxon>Paenibacillaceae</taxon>
        <taxon>Cohnella</taxon>
    </lineage>
</organism>
<feature type="transmembrane region" description="Helical" evidence="6">
    <location>
        <begin position="425"/>
        <end position="446"/>
    </location>
</feature>
<dbReference type="Pfam" id="PF02687">
    <property type="entry name" value="FtsX"/>
    <property type="match status" value="2"/>
</dbReference>
<evidence type="ECO:0000256" key="2">
    <source>
        <dbReference type="ARBA" id="ARBA00022475"/>
    </source>
</evidence>
<dbReference type="Proteomes" id="UP000515679">
    <property type="component" value="Chromosome"/>
</dbReference>
<proteinExistence type="predicted"/>
<accession>A0A7G5BSB1</accession>
<keyword evidence="5 6" id="KW-0472">Membrane</keyword>
<dbReference type="EMBL" id="CP041969">
    <property type="protein sequence ID" value="QMV39845.1"/>
    <property type="molecule type" value="Genomic_DNA"/>
</dbReference>
<dbReference type="PANTHER" id="PTHR30287">
    <property type="entry name" value="MEMBRANE COMPONENT OF PREDICTED ABC SUPERFAMILY METABOLITE UPTAKE TRANSPORTER"/>
    <property type="match status" value="1"/>
</dbReference>
<feature type="transmembrane region" description="Helical" evidence="6">
    <location>
        <begin position="697"/>
        <end position="716"/>
    </location>
</feature>
<feature type="transmembrane region" description="Helical" evidence="6">
    <location>
        <begin position="307"/>
        <end position="328"/>
    </location>
</feature>
<feature type="transmembrane region" description="Helical" evidence="6">
    <location>
        <begin position="348"/>
        <end position="372"/>
    </location>
</feature>
<keyword evidence="2" id="KW-1003">Cell membrane</keyword>
<keyword evidence="4 6" id="KW-1133">Transmembrane helix</keyword>
<keyword evidence="9" id="KW-1185">Reference proteome</keyword>
<sequence>MLFRILKKDLLRKKSISITLFIFVSLSAFLVSSGANMITELTNSLTALFTKSSVPHFVQMHAGPLDEAEIDRFAAGNKLVEDYQTAEMIKIDGLNLTIGNVSTQENNSVMDHYFVKQNPSFDRLLNLDSQAIDVAQGEIAVPIYYMQRNDMEIGDAVEIAGSDFRMAFKVVDFVRDAQMNPSIIHSKRFVVNELDLDRLKANIGEAEYLIEFRLADTSKLSEFRNAYQASTLPKLGPSIDFPLFKTLNALTDGIVAAVIILASLLLSIIAMLCLRYTILAAMEEDYRDIGVMKAIGIGQRDIKRIYLFKYIVLAALASVAGYAGTLLLGRMFTANILLYIGTVPKSLLLNLIPFVAVAFIYMIVVFSCMLTLRRFNRISAVEALRSGNIGEARNNKRFLAVHRNRWLNIPIFLGIRDVLGRFKSYGLLLFVFLICSFLIIVPVNFLNTVKSPDFNTYMGIERSDLRVDLQQSDLIESDFGQIINYLNKDEDIERYSPMYVSQFKMVNSDGVLENLTVESGDFSEFPLDYLNGAAPLRNNEIALSYLNGKEMNKTVGDQVRLVVGGKESEMTVSGIYQDVTNGGRTAKAVLPFDPETVLRYEVSIDLKPGIDVSEKLEQYATALHPAKVTDLEGYLGQTLGNTIDQLKLLTIAAIVVAFLVSILITSLFLKMAVAKDNAQIAIMRSIGFSLRQIRAQYVVRAILILGIGIVAGTVLSNTMGQSMAGVLMSFMGASRIDFVIDPIQSYMLLPIAFMIVVAVTALINLISIKNTSVAKMNAE</sequence>
<evidence type="ECO:0000256" key="1">
    <source>
        <dbReference type="ARBA" id="ARBA00004651"/>
    </source>
</evidence>
<evidence type="ECO:0000313" key="9">
    <source>
        <dbReference type="Proteomes" id="UP000515679"/>
    </source>
</evidence>
<dbReference type="InterPro" id="IPR038766">
    <property type="entry name" value="Membrane_comp_ABC_pdt"/>
</dbReference>
<evidence type="ECO:0000256" key="4">
    <source>
        <dbReference type="ARBA" id="ARBA00022989"/>
    </source>
</evidence>
<evidence type="ECO:0000256" key="5">
    <source>
        <dbReference type="ARBA" id="ARBA00023136"/>
    </source>
</evidence>